<dbReference type="EMBL" id="JQ418527">
    <property type="protein sequence ID" value="AFK89224.1"/>
    <property type="molecule type" value="Genomic_DNA"/>
</dbReference>
<dbReference type="AlphaFoldDB" id="I3W0U7"/>
<evidence type="ECO:0000313" key="1">
    <source>
        <dbReference type="EMBL" id="AFK89224.1"/>
    </source>
</evidence>
<protein>
    <submittedName>
        <fullName evidence="1">Uncharacterized protein</fullName>
    </submittedName>
</protein>
<proteinExistence type="predicted"/>
<keyword evidence="1" id="KW-0614">Plasmid</keyword>
<organism evidence="1">
    <name type="scientific">Arthrobacter sp. J3.37</name>
    <dbReference type="NCBI Taxonomy" id="347208"/>
    <lineage>
        <taxon>Bacteria</taxon>
        <taxon>Bacillati</taxon>
        <taxon>Actinomycetota</taxon>
        <taxon>Actinomycetes</taxon>
        <taxon>Micrococcales</taxon>
        <taxon>Micrococcaceae</taxon>
        <taxon>Arthrobacter</taxon>
    </lineage>
</organism>
<name>I3W0U7_9MICC</name>
<geneLocation type="plasmid" evidence="1">
    <name>pJ337-114</name>
</geneLocation>
<dbReference type="RefSeq" id="WP_015062395.1">
    <property type="nucleotide sequence ID" value="NC_019338.1"/>
</dbReference>
<reference evidence="1" key="1">
    <citation type="submission" date="2012-01" db="EMBL/GenBank/DDBJ databases">
        <authorList>
            <person name="Summers A.O."/>
            <person name="Wireman J."/>
            <person name="Sale K."/>
        </authorList>
    </citation>
    <scope>NUCLEOTIDE SEQUENCE</scope>
    <source>
        <strain evidence="1">J3-37</strain>
        <plasmid evidence="1">pJ337-114</plasmid>
    </source>
</reference>
<accession>I3W0U7</accession>
<sequence>MSLQAENTSGDNPRYGFVAAIAAEGPTAGIDIFPVKQVGSGYK</sequence>